<dbReference type="Proteomes" id="UP000887580">
    <property type="component" value="Unplaced"/>
</dbReference>
<proteinExistence type="predicted"/>
<name>A0AC35FI17_9BILA</name>
<reference evidence="2" key="1">
    <citation type="submission" date="2022-11" db="UniProtKB">
        <authorList>
            <consortium name="WormBaseParasite"/>
        </authorList>
    </citation>
    <scope>IDENTIFICATION</scope>
</reference>
<sequence>MESDSTKTSTTELSESDSDLHQHQNDDCDDVIIEIPSSSSSAFEECPDTITRHQSLPVIIEDTFEEEETLKKMPKLSISSQNMDSWNNDMTLEAPPNIDNYRLTIQNIRPSMPELIHGLASRKHLSTIDFQNGRLPSTDSLYIPSFTNIVGTLLYLRMGYVAGQAGVSVGIGIVLFSTFVIAITALSLTGICSNGKIKKGGLYYVVSRALGPQLGGCIGFIFSLANIGMAALYIVGIAEFISDLLREAGYDYVTFNEVWDNRVFSLGLCVILMLIAFAGPNIENSFTYFFFSTYFISYVNWVIGTFMPVTDEQSVRGVTGYSMATLKANLYPDYRAGENVVSVFAVFFPGFTGMLASTMYVEQLADPGADVAKGLFASIGSTAIMYIYAVFAAGATIVRDADGEMLQSLNETTKLWDKPDCASTFSCKYGLMNYHQVAELESAWRPLIIVGMLGMTISSTMTNLDQGPIIFQAACKDALFPYLKKFFAKEYGPNKEPRRAYVFFAILTMALCLIGDLNSLNEIVTNLFMVTYALVNYACFDASFARSPGWRPTFPYYNMWISLAAAVICILVMFVISIVHSIIICVIFAITMAYFHYCSPEVNWGDTNQAHMYRNALTSLQKLTNTEIHVKNYRPQIMLLSGNPASRVPLLDFAHSITKGDSLLLAAHVIPYPANEHFFQKQTQLQAFVEQWFKHNKIKGFYLNVANQSIRSGNQNFLQTSGLGKLRPNVLMIGFKNWSKLHRENISEIDEYVGILRDAFESNYGVGILRNGEDGFDHSEELSQLQEKDLSALKRSGEKDGDEFEDAELFGTLMHVRKKSQHHHTPSFRNHHKFYSDRWMFSKPETNSEPKSKKSFHFLKHSFTTHSLTAAHSLTSSSNRIPSSEPVTPDPTITTLPNSNINFSFEAGDKNSEVDEERELKLLELQQNLAFELNKFHRNIKKGRIDVWWLYDDGGLTLLIPHLLRLPKSYLEGAQLRIFTLASSQAMIEADEENMIAMLTKFRIEFTNVKVIRDISRKPHRATIRQFEEIIKPWKADPEDNRPGFITEEELSAQKCRTSRQLRTQELLQQHSYDSSLIVITAPIPRADISACLYMSWMDVMTRNLPPTLMIRGNNQSVLSFYA</sequence>
<protein>
    <submittedName>
        <fullName evidence="2">Uncharacterized protein</fullName>
    </submittedName>
</protein>
<accession>A0AC35FI17</accession>
<organism evidence="1 2">
    <name type="scientific">Panagrolaimus sp. PS1159</name>
    <dbReference type="NCBI Taxonomy" id="55785"/>
    <lineage>
        <taxon>Eukaryota</taxon>
        <taxon>Metazoa</taxon>
        <taxon>Ecdysozoa</taxon>
        <taxon>Nematoda</taxon>
        <taxon>Chromadorea</taxon>
        <taxon>Rhabditida</taxon>
        <taxon>Tylenchina</taxon>
        <taxon>Panagrolaimomorpha</taxon>
        <taxon>Panagrolaimoidea</taxon>
        <taxon>Panagrolaimidae</taxon>
        <taxon>Panagrolaimus</taxon>
    </lineage>
</organism>
<evidence type="ECO:0000313" key="1">
    <source>
        <dbReference type="Proteomes" id="UP000887580"/>
    </source>
</evidence>
<dbReference type="WBParaSite" id="PS1159_v2.g17114.t1">
    <property type="protein sequence ID" value="PS1159_v2.g17114.t1"/>
    <property type="gene ID" value="PS1159_v2.g17114"/>
</dbReference>
<evidence type="ECO:0000313" key="2">
    <source>
        <dbReference type="WBParaSite" id="PS1159_v2.g17114.t1"/>
    </source>
</evidence>